<dbReference type="EMBL" id="CP042425">
    <property type="protein sequence ID" value="QEL19729.1"/>
    <property type="molecule type" value="Genomic_DNA"/>
</dbReference>
<evidence type="ECO:0000313" key="2">
    <source>
        <dbReference type="EMBL" id="QEL19729.1"/>
    </source>
</evidence>
<dbReference type="OrthoDB" id="241885at2"/>
<dbReference type="InterPro" id="IPR000182">
    <property type="entry name" value="GNAT_dom"/>
</dbReference>
<keyword evidence="2" id="KW-0808">Transferase</keyword>
<dbReference type="CDD" id="cd04301">
    <property type="entry name" value="NAT_SF"/>
    <property type="match status" value="2"/>
</dbReference>
<reference evidence="3" key="1">
    <citation type="submission" date="2019-08" db="EMBL/GenBank/DDBJ databases">
        <title>Limnoglobus roseus gen. nov., sp. nov., a novel freshwater planctomycete with a giant genome from the family Gemmataceae.</title>
        <authorList>
            <person name="Kulichevskaya I.S."/>
            <person name="Naumoff D.G."/>
            <person name="Miroshnikov K."/>
            <person name="Ivanova A."/>
            <person name="Philippov D.A."/>
            <person name="Hakobyan A."/>
            <person name="Rijpstra I.C."/>
            <person name="Sinninghe Damste J.S."/>
            <person name="Liesack W."/>
            <person name="Dedysh S.N."/>
        </authorList>
    </citation>
    <scope>NUCLEOTIDE SEQUENCE [LARGE SCALE GENOMIC DNA]</scope>
    <source>
        <strain evidence="3">PX52</strain>
    </source>
</reference>
<organism evidence="2 3">
    <name type="scientific">Limnoglobus roseus</name>
    <dbReference type="NCBI Taxonomy" id="2598579"/>
    <lineage>
        <taxon>Bacteria</taxon>
        <taxon>Pseudomonadati</taxon>
        <taxon>Planctomycetota</taxon>
        <taxon>Planctomycetia</taxon>
        <taxon>Gemmatales</taxon>
        <taxon>Gemmataceae</taxon>
        <taxon>Limnoglobus</taxon>
    </lineage>
</organism>
<dbReference type="SUPFAM" id="SSF55729">
    <property type="entry name" value="Acyl-CoA N-acyltransferases (Nat)"/>
    <property type="match status" value="2"/>
</dbReference>
<dbReference type="InterPro" id="IPR016181">
    <property type="entry name" value="Acyl_CoA_acyltransferase"/>
</dbReference>
<protein>
    <submittedName>
        <fullName evidence="2">GNAT family N-acetyltransferase</fullName>
    </submittedName>
</protein>
<name>A0A5C1AK06_9BACT</name>
<sequence>MIVYRAYRNTDPPGLADVWNEAAIGRGAIPIRNPSLFERWMFSKPYFEAPALVVAEEVADNGDKKIIGFALSAFAPTEEQNRLDYAHGIVCCVLVRPTHQHKGIGSELLRRAEAYLTERGATAIAFGSQWPKNPHLFGLYGGSNSPGVLDSDPAAKAFLAKSGYQPAESVIVFQRSLDQPFAVVDTRLPMLRRRYDVQLLKAAAIGSWWQECLWNTLEPAEFRVIDKLTGMPAARAIAWELEGFGWRWNAPSAGIIDVQVRPDLRRQGVGKMLVSHILKFLQDQFFGIVELQVRADDPAAVGMCKSLGFEQVDAGYVYRK</sequence>
<feature type="domain" description="N-acetyltransferase" evidence="1">
    <location>
        <begin position="2"/>
        <end position="195"/>
    </location>
</feature>
<dbReference type="Pfam" id="PF00583">
    <property type="entry name" value="Acetyltransf_1"/>
    <property type="match status" value="2"/>
</dbReference>
<dbReference type="Proteomes" id="UP000324974">
    <property type="component" value="Chromosome"/>
</dbReference>
<dbReference type="PANTHER" id="PTHR43072">
    <property type="entry name" value="N-ACETYLTRANSFERASE"/>
    <property type="match status" value="1"/>
</dbReference>
<evidence type="ECO:0000259" key="1">
    <source>
        <dbReference type="PROSITE" id="PS51186"/>
    </source>
</evidence>
<proteinExistence type="predicted"/>
<dbReference type="AlphaFoldDB" id="A0A5C1AK06"/>
<dbReference type="PROSITE" id="PS51186">
    <property type="entry name" value="GNAT"/>
    <property type="match status" value="2"/>
</dbReference>
<dbReference type="KEGG" id="lrs:PX52LOC_06808"/>
<gene>
    <name evidence="2" type="ORF">PX52LOC_06808</name>
</gene>
<evidence type="ECO:0000313" key="3">
    <source>
        <dbReference type="Proteomes" id="UP000324974"/>
    </source>
</evidence>
<dbReference type="Gene3D" id="3.40.630.30">
    <property type="match status" value="1"/>
</dbReference>
<accession>A0A5C1AK06</accession>
<feature type="domain" description="N-acetyltransferase" evidence="1">
    <location>
        <begin position="190"/>
        <end position="320"/>
    </location>
</feature>
<dbReference type="GO" id="GO:0016747">
    <property type="term" value="F:acyltransferase activity, transferring groups other than amino-acyl groups"/>
    <property type="evidence" value="ECO:0007669"/>
    <property type="project" value="InterPro"/>
</dbReference>
<keyword evidence="3" id="KW-1185">Reference proteome</keyword>
<dbReference type="RefSeq" id="WP_149114091.1">
    <property type="nucleotide sequence ID" value="NZ_CP042425.1"/>
</dbReference>